<organism evidence="2">
    <name type="scientific">uncultured marine thaumarchaeote KM3_15_E09</name>
    <dbReference type="NCBI Taxonomy" id="1456028"/>
    <lineage>
        <taxon>Archaea</taxon>
        <taxon>Nitrososphaerota</taxon>
        <taxon>environmental samples</taxon>
    </lineage>
</organism>
<protein>
    <submittedName>
        <fullName evidence="2">Uncharacterized protein</fullName>
    </submittedName>
</protein>
<evidence type="ECO:0000313" key="2">
    <source>
        <dbReference type="EMBL" id="AIF02886.1"/>
    </source>
</evidence>
<name>A0A075GFQ6_9ARCH</name>
<dbReference type="EMBL" id="KF900664">
    <property type="protein sequence ID" value="AIF02886.1"/>
    <property type="molecule type" value="Genomic_DNA"/>
</dbReference>
<dbReference type="AlphaFoldDB" id="A0A075GFQ6"/>
<sequence length="80" mass="9228">MALQQHIFMDKYMMVVLGFLMIGIPIAFLSPTTGELREEPFFALFWASIGGIIAVVVYSGYKGKKARQQANRERRRKFKK</sequence>
<evidence type="ECO:0000256" key="1">
    <source>
        <dbReference type="SAM" id="Phobius"/>
    </source>
</evidence>
<keyword evidence="1" id="KW-1133">Transmembrane helix</keyword>
<proteinExistence type="predicted"/>
<reference evidence="2" key="1">
    <citation type="journal article" date="2014" name="Genome Biol. Evol.">
        <title>Pangenome evidence for extensive interdomain horizontal transfer affecting lineage core and shell genes in uncultured planktonic thaumarchaeota and euryarchaeota.</title>
        <authorList>
            <person name="Deschamps P."/>
            <person name="Zivanovic Y."/>
            <person name="Moreira D."/>
            <person name="Rodriguez-Valera F."/>
            <person name="Lopez-Garcia P."/>
        </authorList>
    </citation>
    <scope>NUCLEOTIDE SEQUENCE</scope>
</reference>
<keyword evidence="1" id="KW-0812">Transmembrane</keyword>
<feature type="transmembrane region" description="Helical" evidence="1">
    <location>
        <begin position="12"/>
        <end position="29"/>
    </location>
</feature>
<accession>A0A075GFQ6</accession>
<feature type="transmembrane region" description="Helical" evidence="1">
    <location>
        <begin position="41"/>
        <end position="61"/>
    </location>
</feature>
<keyword evidence="1" id="KW-0472">Membrane</keyword>